<comment type="caution">
    <text evidence="2">The sequence shown here is derived from an EMBL/GenBank/DDBJ whole genome shotgun (WGS) entry which is preliminary data.</text>
</comment>
<accession>A0A8J6L8M2</accession>
<reference evidence="2" key="2">
    <citation type="submission" date="2021-08" db="EMBL/GenBank/DDBJ databases">
        <authorList>
            <person name="Eriksson T."/>
        </authorList>
    </citation>
    <scope>NUCLEOTIDE SEQUENCE</scope>
    <source>
        <strain evidence="2">Stoneville</strain>
        <tissue evidence="2">Whole head</tissue>
    </source>
</reference>
<sequence>MLKFSPSARSRSNGPNRRPSGHGGSRSKLLKVIGVLRQERRGVLRRGSRLQNRVKQGGSTVSDAVTSTGEKRTKEESLQVEIRVTTGNWLGLGNSAAIFTSGGGRLSCCGVFPIRPEVACSNFARFQNNKIFTQAAQWRFTGNLIRRNDRRWDQPAKIAVAKNPKRHQARQDTHTHFYTNRTATRSAQGVRKCHGRPSAQQQASRDSRLVILTNQNHVSAGFYPWV</sequence>
<dbReference type="AlphaFoldDB" id="A0A8J6L8M2"/>
<reference evidence="2" key="1">
    <citation type="journal article" date="2020" name="J Insects Food Feed">
        <title>The yellow mealworm (Tenebrio molitor) genome: a resource for the emerging insects as food and feed industry.</title>
        <authorList>
            <person name="Eriksson T."/>
            <person name="Andere A."/>
            <person name="Kelstrup H."/>
            <person name="Emery V."/>
            <person name="Picard C."/>
        </authorList>
    </citation>
    <scope>NUCLEOTIDE SEQUENCE</scope>
    <source>
        <strain evidence="2">Stoneville</strain>
        <tissue evidence="2">Whole head</tissue>
    </source>
</reference>
<feature type="compositionally biased region" description="Polar residues" evidence="1">
    <location>
        <begin position="50"/>
        <end position="68"/>
    </location>
</feature>
<feature type="region of interest" description="Disordered" evidence="1">
    <location>
        <begin position="1"/>
        <end position="28"/>
    </location>
</feature>
<organism evidence="2 3">
    <name type="scientific">Tenebrio molitor</name>
    <name type="common">Yellow mealworm beetle</name>
    <dbReference type="NCBI Taxonomy" id="7067"/>
    <lineage>
        <taxon>Eukaryota</taxon>
        <taxon>Metazoa</taxon>
        <taxon>Ecdysozoa</taxon>
        <taxon>Arthropoda</taxon>
        <taxon>Hexapoda</taxon>
        <taxon>Insecta</taxon>
        <taxon>Pterygota</taxon>
        <taxon>Neoptera</taxon>
        <taxon>Endopterygota</taxon>
        <taxon>Coleoptera</taxon>
        <taxon>Polyphaga</taxon>
        <taxon>Cucujiformia</taxon>
        <taxon>Tenebrionidae</taxon>
        <taxon>Tenebrio</taxon>
    </lineage>
</organism>
<feature type="region of interest" description="Disordered" evidence="1">
    <location>
        <begin position="50"/>
        <end position="76"/>
    </location>
</feature>
<protein>
    <submittedName>
        <fullName evidence="2">Uncharacterized protein</fullName>
    </submittedName>
</protein>
<keyword evidence="3" id="KW-1185">Reference proteome</keyword>
<proteinExistence type="predicted"/>
<evidence type="ECO:0000313" key="3">
    <source>
        <dbReference type="Proteomes" id="UP000719412"/>
    </source>
</evidence>
<dbReference type="Proteomes" id="UP000719412">
    <property type="component" value="Unassembled WGS sequence"/>
</dbReference>
<evidence type="ECO:0000313" key="2">
    <source>
        <dbReference type="EMBL" id="KAH0813594.1"/>
    </source>
</evidence>
<name>A0A8J6L8M2_TENMO</name>
<feature type="compositionally biased region" description="Low complexity" evidence="1">
    <location>
        <begin position="1"/>
        <end position="18"/>
    </location>
</feature>
<gene>
    <name evidence="2" type="ORF">GEV33_009197</name>
</gene>
<dbReference type="EMBL" id="JABDTM020025131">
    <property type="protein sequence ID" value="KAH0813594.1"/>
    <property type="molecule type" value="Genomic_DNA"/>
</dbReference>
<evidence type="ECO:0000256" key="1">
    <source>
        <dbReference type="SAM" id="MobiDB-lite"/>
    </source>
</evidence>